<sequence>MASSWRAEKREAAAAAAAAAAAEAEAAAAATAEAEKWVDYELWSLYALGGALATMTIKKQQHGNGACLGFTPPSKRLEEQLHTMYEWGDQCISKTDSVN</sequence>
<evidence type="ECO:0000313" key="1">
    <source>
        <dbReference type="EMBL" id="CAD1820664.1"/>
    </source>
</evidence>
<accession>A0A6V7NQM0</accession>
<dbReference type="EMBL" id="LR862141">
    <property type="protein sequence ID" value="CAD1820664.1"/>
    <property type="molecule type" value="Genomic_DNA"/>
</dbReference>
<proteinExistence type="predicted"/>
<protein>
    <submittedName>
        <fullName evidence="1">Uncharacterized protein</fullName>
    </submittedName>
</protein>
<dbReference type="AlphaFoldDB" id="A0A6V7NQM0"/>
<reference evidence="1" key="1">
    <citation type="submission" date="2020-07" db="EMBL/GenBank/DDBJ databases">
        <authorList>
            <person name="Lin J."/>
        </authorList>
    </citation>
    <scope>NUCLEOTIDE SEQUENCE</scope>
</reference>
<name>A0A6V7NQM0_ANACO</name>
<gene>
    <name evidence="1" type="ORF">CB5_LOCUS3875</name>
</gene>
<organism evidence="1">
    <name type="scientific">Ananas comosus var. bracteatus</name>
    <name type="common">red pineapple</name>
    <dbReference type="NCBI Taxonomy" id="296719"/>
    <lineage>
        <taxon>Eukaryota</taxon>
        <taxon>Viridiplantae</taxon>
        <taxon>Streptophyta</taxon>
        <taxon>Embryophyta</taxon>
        <taxon>Tracheophyta</taxon>
        <taxon>Spermatophyta</taxon>
        <taxon>Magnoliopsida</taxon>
        <taxon>Liliopsida</taxon>
        <taxon>Poales</taxon>
        <taxon>Bromeliaceae</taxon>
        <taxon>Bromelioideae</taxon>
        <taxon>Ananas</taxon>
    </lineage>
</organism>